<dbReference type="Proteomes" id="UP000182444">
    <property type="component" value="Chromosome 1C"/>
</dbReference>
<dbReference type="RefSeq" id="XP_068138446.1">
    <property type="nucleotide sequence ID" value="XM_068282345.1"/>
</dbReference>
<evidence type="ECO:0000313" key="1">
    <source>
        <dbReference type="EMBL" id="AOW02781.1"/>
    </source>
</evidence>
<evidence type="ECO:0000313" key="2">
    <source>
        <dbReference type="Proteomes" id="UP000182444"/>
    </source>
</evidence>
<dbReference type="AlphaFoldDB" id="A0A1D8NAX0"/>
<protein>
    <submittedName>
        <fullName evidence="1">Uncharacterized protein</fullName>
    </submittedName>
</protein>
<proteinExistence type="predicted"/>
<sequence>MTAVEPFCFPQTHQLEALCFVSPQDFDFGPSDRCVGDSKVWDALDGRVGSSVSVVRFWNTGVFQNLAKQSRLGEPLLDSSVWTLVPDSTKPSMIRFLHLDSGEAGVDRGKPLPPCDTGGGIFRIITKC</sequence>
<dbReference type="GeneID" id="94582977"/>
<reference evidence="1 2" key="1">
    <citation type="journal article" date="2016" name="PLoS ONE">
        <title>Sequence Assembly of Yarrowia lipolytica Strain W29/CLIB89 Shows Transposable Element Diversity.</title>
        <authorList>
            <person name="Magnan C."/>
            <person name="Yu J."/>
            <person name="Chang I."/>
            <person name="Jahn E."/>
            <person name="Kanomata Y."/>
            <person name="Wu J."/>
            <person name="Zeller M."/>
            <person name="Oakes M."/>
            <person name="Baldi P."/>
            <person name="Sandmeyer S."/>
        </authorList>
    </citation>
    <scope>NUCLEOTIDE SEQUENCE [LARGE SCALE GENOMIC DNA]</scope>
    <source>
        <strain evidence="2">CLIB89(W29)</strain>
    </source>
</reference>
<dbReference type="EMBL" id="CP017555">
    <property type="protein sequence ID" value="AOW02781.1"/>
    <property type="molecule type" value="Genomic_DNA"/>
</dbReference>
<gene>
    <name evidence="1" type="ORF">YALI1_C18082g</name>
</gene>
<accession>A0A1D8NAX0</accession>
<organism evidence="1 2">
    <name type="scientific">Yarrowia lipolytica</name>
    <name type="common">Candida lipolytica</name>
    <dbReference type="NCBI Taxonomy" id="4952"/>
    <lineage>
        <taxon>Eukaryota</taxon>
        <taxon>Fungi</taxon>
        <taxon>Dikarya</taxon>
        <taxon>Ascomycota</taxon>
        <taxon>Saccharomycotina</taxon>
        <taxon>Dipodascomycetes</taxon>
        <taxon>Dipodascales</taxon>
        <taxon>Dipodascales incertae sedis</taxon>
        <taxon>Yarrowia</taxon>
    </lineage>
</organism>
<dbReference type="VEuPathDB" id="FungiDB:YALI1_C18082g"/>
<name>A0A1D8NAX0_YARLL</name>